<gene>
    <name evidence="7" type="primary">pstB3_1</name>
    <name evidence="7" type="ORF">Rcae01_01228</name>
</gene>
<protein>
    <submittedName>
        <fullName evidence="7">Phosphate import ATP-binding protein PstB 3</fullName>
    </submittedName>
</protein>
<evidence type="ECO:0000259" key="6">
    <source>
        <dbReference type="PROSITE" id="PS50893"/>
    </source>
</evidence>
<comment type="caution">
    <text evidence="7">The sequence shown here is derived from an EMBL/GenBank/DDBJ whole genome shotgun (WGS) entry which is preliminary data.</text>
</comment>
<evidence type="ECO:0000313" key="8">
    <source>
        <dbReference type="Proteomes" id="UP001416858"/>
    </source>
</evidence>
<name>A0ABP9VLX4_9BACT</name>
<dbReference type="RefSeq" id="WP_345682771.1">
    <property type="nucleotide sequence ID" value="NZ_BAABRO010000002.1"/>
</dbReference>
<proteinExistence type="predicted"/>
<keyword evidence="3" id="KW-0547">Nucleotide-binding</keyword>
<dbReference type="Gene3D" id="3.40.50.300">
    <property type="entry name" value="P-loop containing nucleotide triphosphate hydrolases"/>
    <property type="match status" value="1"/>
</dbReference>
<evidence type="ECO:0000256" key="3">
    <source>
        <dbReference type="ARBA" id="ARBA00022741"/>
    </source>
</evidence>
<dbReference type="InterPro" id="IPR017871">
    <property type="entry name" value="ABC_transporter-like_CS"/>
</dbReference>
<dbReference type="InterPro" id="IPR003593">
    <property type="entry name" value="AAA+_ATPase"/>
</dbReference>
<dbReference type="InterPro" id="IPR003439">
    <property type="entry name" value="ABC_transporter-like_ATP-bd"/>
</dbReference>
<reference evidence="7 8" key="1">
    <citation type="submission" date="2024-02" db="EMBL/GenBank/DDBJ databases">
        <title>Rhodopirellula caenicola NBRC 110016.</title>
        <authorList>
            <person name="Ichikawa N."/>
            <person name="Katano-Makiyama Y."/>
            <person name="Hidaka K."/>
        </authorList>
    </citation>
    <scope>NUCLEOTIDE SEQUENCE [LARGE SCALE GENOMIC DNA]</scope>
    <source>
        <strain evidence="7 8">NBRC 110016</strain>
    </source>
</reference>
<dbReference type="Pfam" id="PF00005">
    <property type="entry name" value="ABC_tran"/>
    <property type="match status" value="1"/>
</dbReference>
<dbReference type="GO" id="GO:0005524">
    <property type="term" value="F:ATP binding"/>
    <property type="evidence" value="ECO:0007669"/>
    <property type="project" value="UniProtKB-KW"/>
</dbReference>
<dbReference type="PANTHER" id="PTHR43423">
    <property type="entry name" value="ABC TRANSPORTER I FAMILY MEMBER 17"/>
    <property type="match status" value="1"/>
</dbReference>
<sequence length="294" mass="32241">MSSENPNQPHRAKATDRQPCDPASDPFTIGPVDVGPPCCVPEPLIHVKNLAVHYGPQCVLDGITLTIHRGCLTALIGPSGCGKTSFLSSLNRLTDMIPGCRVEGEITLGGLDVRATRDVISLRRRVGMIFQKPNPFPLSIRKNIEMPLKEHGIRNRAERGEILQSVLEDVGLWSEVKDRLDAAALSLSGGQQQRLCIARALALRPEVLLLDEPCSALDPLSSRVVEELLTRFRGRYTVVVVTHNLQQARRIADYAAFFWATEGTGSLIEYDTGERIFETPQQPLTVAYVNGKAG</sequence>
<feature type="domain" description="ABC transporter" evidence="6">
    <location>
        <begin position="45"/>
        <end position="289"/>
    </location>
</feature>
<keyword evidence="8" id="KW-1185">Reference proteome</keyword>
<dbReference type="InterPro" id="IPR005670">
    <property type="entry name" value="PstB-like"/>
</dbReference>
<evidence type="ECO:0000256" key="5">
    <source>
        <dbReference type="SAM" id="MobiDB-lite"/>
    </source>
</evidence>
<evidence type="ECO:0000256" key="1">
    <source>
        <dbReference type="ARBA" id="ARBA00022448"/>
    </source>
</evidence>
<dbReference type="PROSITE" id="PS00211">
    <property type="entry name" value="ABC_TRANSPORTER_1"/>
    <property type="match status" value="1"/>
</dbReference>
<keyword evidence="1" id="KW-0813">Transport</keyword>
<evidence type="ECO:0000256" key="4">
    <source>
        <dbReference type="ARBA" id="ARBA00022840"/>
    </source>
</evidence>
<organism evidence="7 8">
    <name type="scientific">Novipirellula caenicola</name>
    <dbReference type="NCBI Taxonomy" id="1536901"/>
    <lineage>
        <taxon>Bacteria</taxon>
        <taxon>Pseudomonadati</taxon>
        <taxon>Planctomycetota</taxon>
        <taxon>Planctomycetia</taxon>
        <taxon>Pirellulales</taxon>
        <taxon>Pirellulaceae</taxon>
        <taxon>Novipirellula</taxon>
    </lineage>
</organism>
<dbReference type="EMBL" id="BAABRO010000002">
    <property type="protein sequence ID" value="GAA5505781.1"/>
    <property type="molecule type" value="Genomic_DNA"/>
</dbReference>
<dbReference type="SMART" id="SM00382">
    <property type="entry name" value="AAA"/>
    <property type="match status" value="1"/>
</dbReference>
<dbReference type="InterPro" id="IPR027417">
    <property type="entry name" value="P-loop_NTPase"/>
</dbReference>
<keyword evidence="2" id="KW-0592">Phosphate transport</keyword>
<dbReference type="CDD" id="cd03260">
    <property type="entry name" value="ABC_PstB_phosphate_transporter"/>
    <property type="match status" value="1"/>
</dbReference>
<evidence type="ECO:0000313" key="7">
    <source>
        <dbReference type="EMBL" id="GAA5505781.1"/>
    </source>
</evidence>
<dbReference type="PANTHER" id="PTHR43423:SF1">
    <property type="entry name" value="ABC TRANSPORTER I FAMILY MEMBER 17"/>
    <property type="match status" value="1"/>
</dbReference>
<dbReference type="PROSITE" id="PS50893">
    <property type="entry name" value="ABC_TRANSPORTER_2"/>
    <property type="match status" value="1"/>
</dbReference>
<evidence type="ECO:0000256" key="2">
    <source>
        <dbReference type="ARBA" id="ARBA00022592"/>
    </source>
</evidence>
<feature type="region of interest" description="Disordered" evidence="5">
    <location>
        <begin position="1"/>
        <end position="26"/>
    </location>
</feature>
<dbReference type="Proteomes" id="UP001416858">
    <property type="component" value="Unassembled WGS sequence"/>
</dbReference>
<dbReference type="SUPFAM" id="SSF52540">
    <property type="entry name" value="P-loop containing nucleoside triphosphate hydrolases"/>
    <property type="match status" value="1"/>
</dbReference>
<keyword evidence="4 7" id="KW-0067">ATP-binding</keyword>
<accession>A0ABP9VLX4</accession>